<dbReference type="FunFam" id="2.40.10.10:FF:000028">
    <property type="entry name" value="Serine protease easter"/>
    <property type="match status" value="1"/>
</dbReference>
<sequence length="629" mass="70391">MAVKLRDWPSPRRRRVRSVGSVKLDQPIRRHPPASVTFVRFAAIGHGPCGHPLNPALSDGRSHSSRVPLNEICTNPIPFAVSSASNNFQTKLLDSERNSITIKITNRVSCQLNQIFFLALLCLLEAPEGYATIRNSAQPRVDARAETNLDSCRNPRNEVGTCINILQCSSMVELLKSSRENPTAVDFLRKASCGYEGRYPKVCCTDALSISTSQPNISPFPDFTSTTTWNRRPETTTTSWNRRPETTSSSWDRRPETTTSSWNRRPETTSSSWNRRPETTTSSWSRRPETTSFSWDRRPETTTSSWNRRPETTSSSWNRRPETTTTGGNRGDSWSSTSFPNKKPERLTDLSGLSGQERCGTSKTGQANRIVGGQPAELGAWPWITALGYRKWTSQSLKPNWLCGGALISTRHVITAAHCISARSDLNLYIVRLGELDLDSNVKDGASPVDIEIAEKIAHPLFNTSTFVNDIGVLRLKKDVVFNDLIQPICLPFAPEIKSNKWVNYEPFVAGWGTVASNGPPSTALRQVQVPVVDNEECKYDYRNIQTAVIDDRVLCAGLAQGGKDSCQDPLLRPLNPEQLKPYGCSTRNFRPPSPKRMSPLYGPELFSRRTVDRDNRRARTKFGSFKRL</sequence>
<dbReference type="InterPro" id="IPR038565">
    <property type="entry name" value="CLIP_sf"/>
</dbReference>
<dbReference type="PRINTS" id="PR00722">
    <property type="entry name" value="CHYMOTRYPSIN"/>
</dbReference>
<accession>A0A9P0A6K5</accession>
<proteinExistence type="inferred from homology"/>
<keyword evidence="7" id="KW-0325">Glycoprotein</keyword>
<feature type="domain" description="Clip" evidence="11">
    <location>
        <begin position="151"/>
        <end position="204"/>
    </location>
</feature>
<dbReference type="EMBL" id="OU963863">
    <property type="protein sequence ID" value="CAH0384426.1"/>
    <property type="molecule type" value="Genomic_DNA"/>
</dbReference>
<evidence type="ECO:0000256" key="8">
    <source>
        <dbReference type="ARBA" id="ARBA00024195"/>
    </source>
</evidence>
<feature type="domain" description="Peptidase S1" evidence="10">
    <location>
        <begin position="370"/>
        <end position="575"/>
    </location>
</feature>
<dbReference type="Gene3D" id="3.30.1640.30">
    <property type="match status" value="1"/>
</dbReference>
<dbReference type="CDD" id="cd00190">
    <property type="entry name" value="Tryp_SPc"/>
    <property type="match status" value="1"/>
</dbReference>
<organism evidence="12 13">
    <name type="scientific">Bemisia tabaci</name>
    <name type="common">Sweetpotato whitefly</name>
    <name type="synonym">Aleurodes tabaci</name>
    <dbReference type="NCBI Taxonomy" id="7038"/>
    <lineage>
        <taxon>Eukaryota</taxon>
        <taxon>Metazoa</taxon>
        <taxon>Ecdysozoa</taxon>
        <taxon>Arthropoda</taxon>
        <taxon>Hexapoda</taxon>
        <taxon>Insecta</taxon>
        <taxon>Pterygota</taxon>
        <taxon>Neoptera</taxon>
        <taxon>Paraneoptera</taxon>
        <taxon>Hemiptera</taxon>
        <taxon>Sternorrhyncha</taxon>
        <taxon>Aleyrodoidea</taxon>
        <taxon>Aleyrodidae</taxon>
        <taxon>Aleyrodinae</taxon>
        <taxon>Bemisia</taxon>
    </lineage>
</organism>
<dbReference type="SMART" id="SM00680">
    <property type="entry name" value="CLIP"/>
    <property type="match status" value="1"/>
</dbReference>
<feature type="compositionally biased region" description="Polar residues" evidence="9">
    <location>
        <begin position="257"/>
        <end position="294"/>
    </location>
</feature>
<dbReference type="PANTHER" id="PTHR24252">
    <property type="entry name" value="ACROSIN-RELATED"/>
    <property type="match status" value="1"/>
</dbReference>
<dbReference type="InterPro" id="IPR001254">
    <property type="entry name" value="Trypsin_dom"/>
</dbReference>
<evidence type="ECO:0000259" key="11">
    <source>
        <dbReference type="PROSITE" id="PS51888"/>
    </source>
</evidence>
<evidence type="ECO:0000313" key="13">
    <source>
        <dbReference type="Proteomes" id="UP001152759"/>
    </source>
</evidence>
<dbReference type="SUPFAM" id="SSF50494">
    <property type="entry name" value="Trypsin-like serine proteases"/>
    <property type="match status" value="1"/>
</dbReference>
<keyword evidence="6" id="KW-1015">Disulfide bond</keyword>
<evidence type="ECO:0000256" key="4">
    <source>
        <dbReference type="ARBA" id="ARBA00022825"/>
    </source>
</evidence>
<keyword evidence="3" id="KW-0378">Hydrolase</keyword>
<dbReference type="InterPro" id="IPR022700">
    <property type="entry name" value="CLIP"/>
</dbReference>
<protein>
    <recommendedName>
        <fullName evidence="14">CLIP domain-containing serine protease</fullName>
    </recommendedName>
</protein>
<evidence type="ECO:0000256" key="9">
    <source>
        <dbReference type="SAM" id="MobiDB-lite"/>
    </source>
</evidence>
<dbReference type="InterPro" id="IPR057584">
    <property type="entry name" value="RDM3_C"/>
</dbReference>
<dbReference type="InterPro" id="IPR009003">
    <property type="entry name" value="Peptidase_S1_PA"/>
</dbReference>
<dbReference type="InterPro" id="IPR001314">
    <property type="entry name" value="Peptidase_S1A"/>
</dbReference>
<dbReference type="PANTHER" id="PTHR24252:SF7">
    <property type="entry name" value="HYALIN"/>
    <property type="match status" value="1"/>
</dbReference>
<keyword evidence="2" id="KW-0732">Signal</keyword>
<reference evidence="12" key="1">
    <citation type="submission" date="2021-12" db="EMBL/GenBank/DDBJ databases">
        <authorList>
            <person name="King R."/>
        </authorList>
    </citation>
    <scope>NUCLEOTIDE SEQUENCE</scope>
</reference>
<dbReference type="FunFam" id="3.30.1640.30:FF:000001">
    <property type="entry name" value="Serine protease 7"/>
    <property type="match status" value="1"/>
</dbReference>
<keyword evidence="5" id="KW-0865">Zymogen</keyword>
<dbReference type="Proteomes" id="UP001152759">
    <property type="component" value="Chromosome 2"/>
</dbReference>
<feature type="compositionally biased region" description="Polar residues" evidence="9">
    <location>
        <begin position="351"/>
        <end position="367"/>
    </location>
</feature>
<feature type="compositionally biased region" description="Polar residues" evidence="9">
    <location>
        <begin position="301"/>
        <end position="340"/>
    </location>
</feature>
<dbReference type="PROSITE" id="PS00134">
    <property type="entry name" value="TRYPSIN_HIS"/>
    <property type="match status" value="1"/>
</dbReference>
<evidence type="ECO:0000259" key="10">
    <source>
        <dbReference type="PROSITE" id="PS50240"/>
    </source>
</evidence>
<evidence type="ECO:0008006" key="14">
    <source>
        <dbReference type="Google" id="ProtNLM"/>
    </source>
</evidence>
<feature type="compositionally biased region" description="Low complexity" evidence="9">
    <location>
        <begin position="224"/>
        <end position="238"/>
    </location>
</feature>
<evidence type="ECO:0000256" key="5">
    <source>
        <dbReference type="ARBA" id="ARBA00023145"/>
    </source>
</evidence>
<evidence type="ECO:0000256" key="6">
    <source>
        <dbReference type="ARBA" id="ARBA00023157"/>
    </source>
</evidence>
<dbReference type="InterPro" id="IPR043504">
    <property type="entry name" value="Peptidase_S1_PA_chymotrypsin"/>
</dbReference>
<evidence type="ECO:0000256" key="3">
    <source>
        <dbReference type="ARBA" id="ARBA00022801"/>
    </source>
</evidence>
<dbReference type="GO" id="GO:0004252">
    <property type="term" value="F:serine-type endopeptidase activity"/>
    <property type="evidence" value="ECO:0007669"/>
    <property type="project" value="InterPro"/>
</dbReference>
<evidence type="ECO:0000256" key="1">
    <source>
        <dbReference type="ARBA" id="ARBA00022670"/>
    </source>
</evidence>
<evidence type="ECO:0000256" key="2">
    <source>
        <dbReference type="ARBA" id="ARBA00022729"/>
    </source>
</evidence>
<keyword evidence="13" id="KW-1185">Reference proteome</keyword>
<dbReference type="Gene3D" id="2.40.10.10">
    <property type="entry name" value="Trypsin-like serine proteases"/>
    <property type="match status" value="1"/>
</dbReference>
<dbReference type="SMART" id="SM00020">
    <property type="entry name" value="Tryp_SPc"/>
    <property type="match status" value="1"/>
</dbReference>
<evidence type="ECO:0000256" key="7">
    <source>
        <dbReference type="ARBA" id="ARBA00023180"/>
    </source>
</evidence>
<dbReference type="PROSITE" id="PS51888">
    <property type="entry name" value="CLIP"/>
    <property type="match status" value="1"/>
</dbReference>
<evidence type="ECO:0000313" key="12">
    <source>
        <dbReference type="EMBL" id="CAH0384426.1"/>
    </source>
</evidence>
<comment type="similarity">
    <text evidence="8">Belongs to the peptidase S1 family. CLIP subfamily.</text>
</comment>
<dbReference type="Pfam" id="PF00089">
    <property type="entry name" value="Trypsin"/>
    <property type="match status" value="1"/>
</dbReference>
<dbReference type="Pfam" id="PF12032">
    <property type="entry name" value="CLIP"/>
    <property type="match status" value="1"/>
</dbReference>
<feature type="region of interest" description="Disordered" evidence="9">
    <location>
        <begin position="215"/>
        <end position="370"/>
    </location>
</feature>
<dbReference type="PROSITE" id="PS50240">
    <property type="entry name" value="TRYPSIN_DOM"/>
    <property type="match status" value="1"/>
</dbReference>
<keyword evidence="1" id="KW-0645">Protease</keyword>
<dbReference type="InterPro" id="IPR018114">
    <property type="entry name" value="TRYPSIN_HIS"/>
</dbReference>
<dbReference type="Pfam" id="PF23348">
    <property type="entry name" value="RDM3_C"/>
    <property type="match status" value="1"/>
</dbReference>
<keyword evidence="4" id="KW-0720">Serine protease</keyword>
<dbReference type="AlphaFoldDB" id="A0A9P0A6K5"/>
<gene>
    <name evidence="12" type="ORF">BEMITA_LOCUS3752</name>
</gene>
<name>A0A9P0A6K5_BEMTA</name>
<dbReference type="GO" id="GO:0006508">
    <property type="term" value="P:proteolysis"/>
    <property type="evidence" value="ECO:0007669"/>
    <property type="project" value="UniProtKB-KW"/>
</dbReference>